<evidence type="ECO:0000259" key="3">
    <source>
        <dbReference type="PROSITE" id="PS50110"/>
    </source>
</evidence>
<dbReference type="InterPro" id="IPR011990">
    <property type="entry name" value="TPR-like_helical_dom_sf"/>
</dbReference>
<dbReference type="Gene3D" id="3.40.50.2300">
    <property type="match status" value="1"/>
</dbReference>
<dbReference type="SUPFAM" id="SSF48452">
    <property type="entry name" value="TPR-like"/>
    <property type="match status" value="2"/>
</dbReference>
<dbReference type="Pfam" id="PF00072">
    <property type="entry name" value="Response_reg"/>
    <property type="match status" value="1"/>
</dbReference>
<dbReference type="PANTHER" id="PTHR43228">
    <property type="entry name" value="TWO-COMPONENT RESPONSE REGULATOR"/>
    <property type="match status" value="1"/>
</dbReference>
<dbReference type="Pfam" id="PF13181">
    <property type="entry name" value="TPR_8"/>
    <property type="match status" value="1"/>
</dbReference>
<gene>
    <name evidence="4" type="ORF">HMF8227_01099</name>
</gene>
<dbReference type="InterPro" id="IPR001789">
    <property type="entry name" value="Sig_transdc_resp-reg_receiver"/>
</dbReference>
<sequence>MDYKLAQSCKVLVLDDIQLAQGYIKYSLKELGLTDLYYADRTETALKQLKDTRFDLILCAYDLKHEQEGYNLYERLKQEQRLPSSTAFVITSADTSAHIVRAIIELQPDEFIVKPFTVKSLDKRLSVVLERKRALRNVYQLMDQQEFNAALQELEVVLTNPAHSRFYPTALRLKGDLLLKLEQYESARDFYEAIVSVQSFSWAELGLAKALLALGDNDEAEKRILRIAFKPDAQLAAYDLLKDVNIQRQDYNSALESLVTAAQLSPHNIERHKEAVDLARLAHDHQAQFESAKKAARYARQTLHDHPDNYLTAARAGLDYAMTVEDNDVPDVLHQTQECIKQMTSSFPTAKNEYDEQLNVVNARLNFLYDDEQKAQKLINQLSGDVLENDDLETLLDKAKTFHALGLYERSEKVMNEVEQRCHQDDQQSRLFIQYVKQEKREKSAIRMNPRELNNSAVSSYQSGDLNKALKTFRQAYTIMPKSPSIALNLLQALTDKTGGININKNVEQLMHRCIRTIESGELSEDQHSRYQQIRAKLEGSL</sequence>
<keyword evidence="2" id="KW-0802">TPR repeat</keyword>
<dbReference type="PROSITE" id="PS50005">
    <property type="entry name" value="TPR"/>
    <property type="match status" value="1"/>
</dbReference>
<evidence type="ECO:0000313" key="5">
    <source>
        <dbReference type="Proteomes" id="UP000245728"/>
    </source>
</evidence>
<dbReference type="Gene3D" id="1.25.40.10">
    <property type="entry name" value="Tetratricopeptide repeat domain"/>
    <property type="match status" value="2"/>
</dbReference>
<dbReference type="OrthoDB" id="7298659at2"/>
<name>A0A2S2E1Q9_9ALTE</name>
<dbReference type="RefSeq" id="WP_109339216.1">
    <property type="nucleotide sequence ID" value="NZ_CP029347.1"/>
</dbReference>
<evidence type="ECO:0000256" key="2">
    <source>
        <dbReference type="PROSITE-ProRule" id="PRU00339"/>
    </source>
</evidence>
<dbReference type="InterPro" id="IPR019734">
    <property type="entry name" value="TPR_rpt"/>
</dbReference>
<dbReference type="PROSITE" id="PS50110">
    <property type="entry name" value="RESPONSE_REGULATORY"/>
    <property type="match status" value="1"/>
</dbReference>
<evidence type="ECO:0000313" key="4">
    <source>
        <dbReference type="EMBL" id="AWL11585.1"/>
    </source>
</evidence>
<dbReference type="SMART" id="SM00448">
    <property type="entry name" value="REC"/>
    <property type="match status" value="1"/>
</dbReference>
<dbReference type="GO" id="GO:0000160">
    <property type="term" value="P:phosphorelay signal transduction system"/>
    <property type="evidence" value="ECO:0007669"/>
    <property type="project" value="InterPro"/>
</dbReference>
<dbReference type="KEGG" id="salh:HMF8227_01099"/>
<comment type="caution">
    <text evidence="1">Lacks conserved residue(s) required for the propagation of feature annotation.</text>
</comment>
<accession>A0A2S2E1Q9</accession>
<dbReference type="EMBL" id="CP029347">
    <property type="protein sequence ID" value="AWL11585.1"/>
    <property type="molecule type" value="Genomic_DNA"/>
</dbReference>
<dbReference type="Proteomes" id="UP000245728">
    <property type="component" value="Chromosome"/>
</dbReference>
<dbReference type="InterPro" id="IPR011006">
    <property type="entry name" value="CheY-like_superfamily"/>
</dbReference>
<dbReference type="PANTHER" id="PTHR43228:SF1">
    <property type="entry name" value="TWO-COMPONENT RESPONSE REGULATOR ARR22"/>
    <property type="match status" value="1"/>
</dbReference>
<dbReference type="SUPFAM" id="SSF52172">
    <property type="entry name" value="CheY-like"/>
    <property type="match status" value="1"/>
</dbReference>
<proteinExistence type="predicted"/>
<dbReference type="SMART" id="SM00028">
    <property type="entry name" value="TPR"/>
    <property type="match status" value="2"/>
</dbReference>
<keyword evidence="5" id="KW-1185">Reference proteome</keyword>
<dbReference type="AlphaFoldDB" id="A0A2S2E1Q9"/>
<feature type="domain" description="Response regulatory" evidence="3">
    <location>
        <begin position="10"/>
        <end position="129"/>
    </location>
</feature>
<protein>
    <recommendedName>
        <fullName evidence="3">Response regulatory domain-containing protein</fullName>
    </recommendedName>
</protein>
<reference evidence="4 5" key="1">
    <citation type="submission" date="2018-05" db="EMBL/GenBank/DDBJ databases">
        <title>Salinimonas sp. HMF8227 Genome sequencing and assembly.</title>
        <authorList>
            <person name="Kang H."/>
            <person name="Kang J."/>
            <person name="Cha I."/>
            <person name="Kim H."/>
            <person name="Joh K."/>
        </authorList>
    </citation>
    <scope>NUCLEOTIDE SEQUENCE [LARGE SCALE GENOMIC DNA]</scope>
    <source>
        <strain evidence="4 5">HMF8227</strain>
    </source>
</reference>
<evidence type="ECO:0000256" key="1">
    <source>
        <dbReference type="PROSITE-ProRule" id="PRU00169"/>
    </source>
</evidence>
<organism evidence="4 5">
    <name type="scientific">Saliniradius amylolyticus</name>
    <dbReference type="NCBI Taxonomy" id="2183582"/>
    <lineage>
        <taxon>Bacteria</taxon>
        <taxon>Pseudomonadati</taxon>
        <taxon>Pseudomonadota</taxon>
        <taxon>Gammaproteobacteria</taxon>
        <taxon>Alteromonadales</taxon>
        <taxon>Alteromonadaceae</taxon>
        <taxon>Saliniradius</taxon>
    </lineage>
</organism>
<feature type="repeat" description="TPR" evidence="2">
    <location>
        <begin position="450"/>
        <end position="483"/>
    </location>
</feature>
<dbReference type="InterPro" id="IPR052048">
    <property type="entry name" value="ST_Response_Regulator"/>
</dbReference>